<accession>A0ABV0K672</accession>
<organism evidence="1 2">
    <name type="scientific">Leptolyngbya subtilissima DQ-A4</name>
    <dbReference type="NCBI Taxonomy" id="2933933"/>
    <lineage>
        <taxon>Bacteria</taxon>
        <taxon>Bacillati</taxon>
        <taxon>Cyanobacteriota</taxon>
        <taxon>Cyanophyceae</taxon>
        <taxon>Leptolyngbyales</taxon>
        <taxon>Leptolyngbyaceae</taxon>
        <taxon>Leptolyngbya group</taxon>
        <taxon>Leptolyngbya</taxon>
    </lineage>
</organism>
<dbReference type="RefSeq" id="WP_190703535.1">
    <property type="nucleotide sequence ID" value="NZ_JAMPKX010000007.1"/>
</dbReference>
<dbReference type="Proteomes" id="UP001482513">
    <property type="component" value="Unassembled WGS sequence"/>
</dbReference>
<protein>
    <submittedName>
        <fullName evidence="1">Uncharacterized protein</fullName>
    </submittedName>
</protein>
<reference evidence="1 2" key="1">
    <citation type="submission" date="2022-04" db="EMBL/GenBank/DDBJ databases">
        <title>Positive selection, recombination, and allopatry shape intraspecific diversity of widespread and dominant cyanobacteria.</title>
        <authorList>
            <person name="Wei J."/>
            <person name="Shu W."/>
            <person name="Hu C."/>
        </authorList>
    </citation>
    <scope>NUCLEOTIDE SEQUENCE [LARGE SCALE GENOMIC DNA]</scope>
    <source>
        <strain evidence="1 2">DQ-A4</strain>
    </source>
</reference>
<evidence type="ECO:0000313" key="1">
    <source>
        <dbReference type="EMBL" id="MEP0948279.1"/>
    </source>
</evidence>
<proteinExistence type="predicted"/>
<sequence length="89" mass="10398">MRLIAFREIRLWRTMLNANDALAFIETARQQQQPIFGVDSFVITETTTQPMMEHILDLSVGGLPDDTWSEAHRFVQERRNLGFMFEIVV</sequence>
<comment type="caution">
    <text evidence="1">The sequence shown here is derived from an EMBL/GenBank/DDBJ whole genome shotgun (WGS) entry which is preliminary data.</text>
</comment>
<evidence type="ECO:0000313" key="2">
    <source>
        <dbReference type="Proteomes" id="UP001482513"/>
    </source>
</evidence>
<dbReference type="EMBL" id="JAMPKX010000007">
    <property type="protein sequence ID" value="MEP0948279.1"/>
    <property type="molecule type" value="Genomic_DNA"/>
</dbReference>
<name>A0ABV0K672_9CYAN</name>
<keyword evidence="2" id="KW-1185">Reference proteome</keyword>
<gene>
    <name evidence="1" type="ORF">NC992_15450</name>
</gene>